<feature type="region of interest" description="Disordered" evidence="2">
    <location>
        <begin position="141"/>
        <end position="164"/>
    </location>
</feature>
<proteinExistence type="inferred from homology"/>
<accession>A0A0K1Q5F3</accession>
<keyword evidence="4" id="KW-1185">Reference proteome</keyword>
<feature type="compositionally biased region" description="Basic and acidic residues" evidence="2">
    <location>
        <begin position="195"/>
        <end position="209"/>
    </location>
</feature>
<dbReference type="RefSeq" id="WP_146652151.1">
    <property type="nucleotide sequence ID" value="NZ_CP012333.1"/>
</dbReference>
<dbReference type="PANTHER" id="PTHR31088:SF6">
    <property type="entry name" value="PHAGE SHOCK PROTEIN A"/>
    <property type="match status" value="1"/>
</dbReference>
<dbReference type="STRING" id="1391654.AKJ09_07626"/>
<dbReference type="OrthoDB" id="9779630at2"/>
<reference evidence="3 4" key="1">
    <citation type="submission" date="2015-08" db="EMBL/GenBank/DDBJ databases">
        <authorList>
            <person name="Babu N.S."/>
            <person name="Beckwith C.J."/>
            <person name="Beseler K.G."/>
            <person name="Brison A."/>
            <person name="Carone J.V."/>
            <person name="Caskin T.P."/>
            <person name="Diamond M."/>
            <person name="Durham M.E."/>
            <person name="Foxe J.M."/>
            <person name="Go M."/>
            <person name="Henderson B.A."/>
            <person name="Jones I.B."/>
            <person name="McGettigan J.A."/>
            <person name="Micheletti S.J."/>
            <person name="Nasrallah M.E."/>
            <person name="Ortiz D."/>
            <person name="Piller C.R."/>
            <person name="Privatt S.R."/>
            <person name="Schneider S.L."/>
            <person name="Sharp S."/>
            <person name="Smith T.C."/>
            <person name="Stanton J.D."/>
            <person name="Ullery H.E."/>
            <person name="Wilson R.J."/>
            <person name="Serrano M.G."/>
            <person name="Buck G."/>
            <person name="Lee V."/>
            <person name="Wang Y."/>
            <person name="Carvalho R."/>
            <person name="Voegtly L."/>
            <person name="Shi R."/>
            <person name="Duckworth R."/>
            <person name="Johnson A."/>
            <person name="Loviza R."/>
            <person name="Walstead R."/>
            <person name="Shah Z."/>
            <person name="Kiflezghi M."/>
            <person name="Wade K."/>
            <person name="Ball S.L."/>
            <person name="Bradley K.W."/>
            <person name="Asai D.J."/>
            <person name="Bowman C.A."/>
            <person name="Russell D.A."/>
            <person name="Pope W.H."/>
            <person name="Jacobs-Sera D."/>
            <person name="Hendrix R.W."/>
            <person name="Hatfull G.F."/>
        </authorList>
    </citation>
    <scope>NUCLEOTIDE SEQUENCE [LARGE SCALE GENOMIC DNA]</scope>
    <source>
        <strain evidence="3 4">DSM 27648</strain>
    </source>
</reference>
<comment type="similarity">
    <text evidence="1">Belongs to the PspA/Vipp/IM30 family.</text>
</comment>
<dbReference type="EMBL" id="CP012333">
    <property type="protein sequence ID" value="AKV00963.1"/>
    <property type="molecule type" value="Genomic_DNA"/>
</dbReference>
<gene>
    <name evidence="3" type="ORF">AKJ09_07626</name>
</gene>
<dbReference type="Proteomes" id="UP000064967">
    <property type="component" value="Chromosome"/>
</dbReference>
<dbReference type="PANTHER" id="PTHR31088">
    <property type="entry name" value="MEMBRANE-ASSOCIATED PROTEIN VIPP1, CHLOROPLASTIC"/>
    <property type="match status" value="1"/>
</dbReference>
<dbReference type="Pfam" id="PF04012">
    <property type="entry name" value="PspA_IM30"/>
    <property type="match status" value="1"/>
</dbReference>
<evidence type="ECO:0000313" key="3">
    <source>
        <dbReference type="EMBL" id="AKV00963.1"/>
    </source>
</evidence>
<evidence type="ECO:0000256" key="2">
    <source>
        <dbReference type="SAM" id="MobiDB-lite"/>
    </source>
</evidence>
<organism evidence="3 4">
    <name type="scientific">Labilithrix luteola</name>
    <dbReference type="NCBI Taxonomy" id="1391654"/>
    <lineage>
        <taxon>Bacteria</taxon>
        <taxon>Pseudomonadati</taxon>
        <taxon>Myxococcota</taxon>
        <taxon>Polyangia</taxon>
        <taxon>Polyangiales</taxon>
        <taxon>Labilitrichaceae</taxon>
        <taxon>Labilithrix</taxon>
    </lineage>
</organism>
<dbReference type="KEGG" id="llu:AKJ09_07626"/>
<evidence type="ECO:0000313" key="4">
    <source>
        <dbReference type="Proteomes" id="UP000064967"/>
    </source>
</evidence>
<feature type="region of interest" description="Disordered" evidence="2">
    <location>
        <begin position="190"/>
        <end position="222"/>
    </location>
</feature>
<dbReference type="AlphaFoldDB" id="A0A0K1Q5F3"/>
<protein>
    <submittedName>
        <fullName evidence="3">Phage shock protein A</fullName>
    </submittedName>
</protein>
<feature type="compositionally biased region" description="Low complexity" evidence="2">
    <location>
        <begin position="141"/>
        <end position="152"/>
    </location>
</feature>
<name>A0A0K1Q5F3_9BACT</name>
<evidence type="ECO:0000256" key="1">
    <source>
        <dbReference type="ARBA" id="ARBA00043985"/>
    </source>
</evidence>
<sequence>MGIFDRMGKVISSNVNSLLDKAEDDKKLLELNLEEMGEQLKTGRQDVIAAVAAEKQLRKKADDLKAEVEKWEKRAELALKSDDEALAREALRQKKRAENEQQIVEKSRTEQRDTALKMKEELERMEAKLEELKMRKGTIAARAQQARSGAGSENLGARGGSSAFENFRKMEEKIEGREQESLAMAEIEDALGKGPSDRDLEAKFRDLESGRGGGGTKKDADIEDELAALKKRIRV</sequence>
<dbReference type="InterPro" id="IPR007157">
    <property type="entry name" value="PspA_VIPP1"/>
</dbReference>
<feature type="region of interest" description="Disordered" evidence="2">
    <location>
        <begin position="93"/>
        <end position="115"/>
    </location>
</feature>